<gene>
    <name evidence="4" type="primary">almA</name>
    <name evidence="4" type="ORF">SNAT2548_LOCUS25541</name>
</gene>
<dbReference type="Gene3D" id="3.50.50.60">
    <property type="entry name" value="FAD/NAD(P)-binding domain"/>
    <property type="match status" value="1"/>
</dbReference>
<dbReference type="InterPro" id="IPR036188">
    <property type="entry name" value="FAD/NAD-bd_sf"/>
</dbReference>
<proteinExistence type="predicted"/>
<dbReference type="Gene3D" id="1.25.10.10">
    <property type="entry name" value="Leucine-rich Repeat Variant"/>
    <property type="match status" value="2"/>
</dbReference>
<comment type="caution">
    <text evidence="4">The sequence shown here is derived from an EMBL/GenBank/DDBJ whole genome shotgun (WGS) entry which is preliminary data.</text>
</comment>
<dbReference type="EMBL" id="CAJNDS010002399">
    <property type="protein sequence ID" value="CAE7460285.1"/>
    <property type="molecule type" value="Genomic_DNA"/>
</dbReference>
<dbReference type="SUPFAM" id="SSF51905">
    <property type="entry name" value="FAD/NAD(P)-binding domain"/>
    <property type="match status" value="1"/>
</dbReference>
<dbReference type="OrthoDB" id="66881at2759"/>
<dbReference type="InterPro" id="IPR016024">
    <property type="entry name" value="ARM-type_fold"/>
</dbReference>
<evidence type="ECO:0000256" key="3">
    <source>
        <dbReference type="SAM" id="MobiDB-lite"/>
    </source>
</evidence>
<dbReference type="SUPFAM" id="SSF51971">
    <property type="entry name" value="Nucleotide-binding domain"/>
    <property type="match status" value="1"/>
</dbReference>
<reference evidence="4" key="1">
    <citation type="submission" date="2021-02" db="EMBL/GenBank/DDBJ databases">
        <authorList>
            <person name="Dougan E. K."/>
            <person name="Rhodes N."/>
            <person name="Thang M."/>
            <person name="Chan C."/>
        </authorList>
    </citation>
    <scope>NUCLEOTIDE SEQUENCE</scope>
</reference>
<evidence type="ECO:0000313" key="5">
    <source>
        <dbReference type="Proteomes" id="UP000604046"/>
    </source>
</evidence>
<name>A0A812RYL6_9DINO</name>
<dbReference type="InterPro" id="IPR004155">
    <property type="entry name" value="PBS_lyase_HEAT"/>
</dbReference>
<feature type="region of interest" description="Disordered" evidence="3">
    <location>
        <begin position="739"/>
        <end position="761"/>
    </location>
</feature>
<keyword evidence="2" id="KW-0503">Monooxygenase</keyword>
<accession>A0A812RYL6</accession>
<keyword evidence="2" id="KW-0560">Oxidoreductase</keyword>
<dbReference type="SMART" id="SM00567">
    <property type="entry name" value="EZ_HEAT"/>
    <property type="match status" value="3"/>
</dbReference>
<dbReference type="SUPFAM" id="SSF48371">
    <property type="entry name" value="ARM repeat"/>
    <property type="match status" value="1"/>
</dbReference>
<dbReference type="PANTHER" id="PTHR43872:SF1">
    <property type="entry name" value="MONOOXYGENASE, PUTATIVE (AFU_ORTHOLOGUE AFUA_8G02570)-RELATED"/>
    <property type="match status" value="1"/>
</dbReference>
<dbReference type="PANTHER" id="PTHR43872">
    <property type="entry name" value="MONOOXYGENASE, PUTATIVE (AFU_ORTHOLOGUE AFUA_8G02570)-RELATED"/>
    <property type="match status" value="1"/>
</dbReference>
<evidence type="ECO:0000256" key="1">
    <source>
        <dbReference type="ARBA" id="ARBA00001974"/>
    </source>
</evidence>
<dbReference type="GO" id="GO:0004497">
    <property type="term" value="F:monooxygenase activity"/>
    <property type="evidence" value="ECO:0007669"/>
    <property type="project" value="UniProtKB-KW"/>
</dbReference>
<dbReference type="InterPro" id="IPR011989">
    <property type="entry name" value="ARM-like"/>
</dbReference>
<organism evidence="4 5">
    <name type="scientific">Symbiodinium natans</name>
    <dbReference type="NCBI Taxonomy" id="878477"/>
    <lineage>
        <taxon>Eukaryota</taxon>
        <taxon>Sar</taxon>
        <taxon>Alveolata</taxon>
        <taxon>Dinophyceae</taxon>
        <taxon>Suessiales</taxon>
        <taxon>Symbiodiniaceae</taxon>
        <taxon>Symbiodinium</taxon>
    </lineage>
</organism>
<evidence type="ECO:0000256" key="2">
    <source>
        <dbReference type="ARBA" id="ARBA00023033"/>
    </source>
</evidence>
<feature type="region of interest" description="Disordered" evidence="3">
    <location>
        <begin position="1570"/>
        <end position="1595"/>
    </location>
</feature>
<dbReference type="InterPro" id="IPR051820">
    <property type="entry name" value="FAD-binding_MO"/>
</dbReference>
<dbReference type="Proteomes" id="UP000604046">
    <property type="component" value="Unassembled WGS sequence"/>
</dbReference>
<keyword evidence="5" id="KW-1185">Reference proteome</keyword>
<protein>
    <submittedName>
        <fullName evidence="4">AlmA protein</fullName>
    </submittedName>
</protein>
<evidence type="ECO:0000313" key="4">
    <source>
        <dbReference type="EMBL" id="CAE7460285.1"/>
    </source>
</evidence>
<sequence>MGDVDVVVLGAGLSGIFLAHSLQSEGCRSFVVLDRRKGIGGMWAELKFPGLRTDSPMGLYAYSFHPSATTTRMMPTREELLEYFQEVVDEHRLAQYMRFEQHVRRAEFDSRKARWTLTTAAGVSWTCRHVMNCTGYFDLFDPYIPEIPGMADFAGKLVHTHSWPEDMSLEGKRVILVGSGASAVTAAPALAERSRSVVMLQRSPSYIKSAPLRHAPWSAWSIAAWLVKAGGVFRWLGRCLFSLIFRRLRREALGEAKAYNEKRCAWSAGCPEALAARSRESRAAVDAVADRLPELRRHFTPSYQVFEQRTCFAPGDEFFMAIQRGRLRIVTAHIDRFTRTGIRLQRLSETESRLAESFGEAEMPEHLEADVVVLATGHKLSLLGDVDLLVDGCPQKLGQKMAYQGGLMVSDVPNLFNFSGYFKGTYTLRLEAEVPLVLRILQLMDARGFAHVVPRWRGGEEDVDPCPQLGLITSSAGYADSAWQGPNYAKRDAAWRRRPGVGKQMPWRGGWNYYEDWKNCHDACLEDGTLEYGLAQGNGEKEEVVGVEGGPVPAAAGRATGVWAALPGTMFDIDFDSGYGRVCSNVPRDRICSVIEQSYPGRGLVAGQRVMSAEFGHATFVAENEDGTYRVQMRGEQEVCDVEAEFVRRCTESQHGAADSSPATTMFEKTSVGSLVLSFLCPFDVSYLNFKRSSFRSDAMYRLFHLRSICRAWQSAMHQQLFPCLDAAWVAKEKARLEKKAGEAPKDGTAHRSRSLQDRQPDRHNAGAWRFLDEQVRRGLSRFSGHVGLHHVREDQSLLVTGASDFNGLYRCSGFRSKVFQNRLTGAVLYHSGGACTCPEGVEGHGTQWCNGKWIFGTGKSSQIVKKAQHENINGKFRVVDMVNEHHKYMNQHGAVMYWSEYKWYIKLSDSLPEPLYTSAGSSDFDLCAPCGVWTAVSGQSSQSLPGSSNGCWVESLHDDCIFFTSSTRNAKNGSALLPPLHESWCSRSDKHCQIVIQEPGPVTPCLTVIRSALWAQNAKTCCAALRCLAKLQPDESTFKEVLDHASHESHEVRHTAISLISDLATQDRVTKHDVAKVLAKCCLQRCDFDIACGSDAVYARISALDCIVGFGEQGFVPQHVVLALLCCLSRQKSMQEQVLRHMPKIAQRGNESARDSILQILDSAKSVEKKGAAMRALSLVASKGDSTAVSAVLAFCGGRTKTSLWSGRSDRSEEVRSDALMALGELCEATDEAALRAIIEGLGDQWACVIHAAEKALGTLAAQDTTMLSMVVREFLDHKSSRVRQQAFSLAKQYIGSAAVTRTVSDADQIFRPAVLGRLSDKSVFVRFAAVVATVRVFDRQDQEAAVAMKRRLQDREPAVRMQAIKGLQALDMLKHPDIYPAIVSRLDSRSPAFSCSLPGRKVVAITMHVRFCDDQSESRCQANVDTMQKDLGTFMEYYEGKYIHQEIDDARIQLVPKVNPDHLMFVDSVSLEALRKAVHDGSDVPRDLIQRGFWDVHFLPDECLLLAVDMRAVDRSLLHQNWVPATLGRALVQARDLFEVCHSSSTTSSEESWDMTAQKLREALKEDLADEEEFEEEAPECDAVLDDESGEEEISDFDDIEFVKCSCC</sequence>
<comment type="cofactor">
    <cofactor evidence="1">
        <name>FAD</name>
        <dbReference type="ChEBI" id="CHEBI:57692"/>
    </cofactor>
</comment>
<dbReference type="Pfam" id="PF13738">
    <property type="entry name" value="Pyr_redox_3"/>
    <property type="match status" value="1"/>
</dbReference>